<reference evidence="2 3" key="1">
    <citation type="submission" date="2016-07" db="EMBL/GenBank/DDBJ databases">
        <title>Pervasive Adenine N6-methylation of Active Genes in Fungi.</title>
        <authorList>
            <consortium name="DOE Joint Genome Institute"/>
            <person name="Mondo S.J."/>
            <person name="Dannebaum R.O."/>
            <person name="Kuo R.C."/>
            <person name="Labutti K."/>
            <person name="Haridas S."/>
            <person name="Kuo A."/>
            <person name="Salamov A."/>
            <person name="Ahrendt S.R."/>
            <person name="Lipzen A."/>
            <person name="Sullivan W."/>
            <person name="Andreopoulos W.B."/>
            <person name="Clum A."/>
            <person name="Lindquist E."/>
            <person name="Daum C."/>
            <person name="Ramamoorthy G.K."/>
            <person name="Gryganskyi A."/>
            <person name="Culley D."/>
            <person name="Magnuson J.K."/>
            <person name="James T.Y."/>
            <person name="O'Malley M.A."/>
            <person name="Stajich J.E."/>
            <person name="Spatafora J.W."/>
            <person name="Visel A."/>
            <person name="Grigoriev I.V."/>
        </authorList>
    </citation>
    <scope>NUCLEOTIDE SEQUENCE [LARGE SCALE GENOMIC DNA]</scope>
    <source>
        <strain evidence="2 3">68-887.2</strain>
    </source>
</reference>
<dbReference type="SUPFAM" id="SSF46565">
    <property type="entry name" value="Chaperone J-domain"/>
    <property type="match status" value="1"/>
</dbReference>
<dbReference type="PROSITE" id="PS50076">
    <property type="entry name" value="DNAJ_2"/>
    <property type="match status" value="1"/>
</dbReference>
<dbReference type="PRINTS" id="PR00625">
    <property type="entry name" value="JDOMAIN"/>
</dbReference>
<dbReference type="Pfam" id="PF00226">
    <property type="entry name" value="DnaJ"/>
    <property type="match status" value="1"/>
</dbReference>
<sequence length="126" mass="14243">MKSFKLNPYDVLDVPYGCTDTDVKKSFRKKSLLIHPDKYKHPQGEEAFDLLKKAEGILSDSSKRGEIDAVMSHSRTLILKSLLGAGYSTSIPDDDPRLINLKPSLDVQIKTKAKEILIEDELTKRR</sequence>
<dbReference type="Proteomes" id="UP000193986">
    <property type="component" value="Unassembled WGS sequence"/>
</dbReference>
<evidence type="ECO:0000313" key="2">
    <source>
        <dbReference type="EMBL" id="ORY28591.1"/>
    </source>
</evidence>
<feature type="domain" description="J" evidence="1">
    <location>
        <begin position="7"/>
        <end position="71"/>
    </location>
</feature>
<keyword evidence="3" id="KW-1185">Reference proteome</keyword>
<dbReference type="InParanoid" id="A0A1Y2B193"/>
<evidence type="ECO:0000259" key="1">
    <source>
        <dbReference type="PROSITE" id="PS50076"/>
    </source>
</evidence>
<dbReference type="SMART" id="SM00271">
    <property type="entry name" value="DnaJ"/>
    <property type="match status" value="1"/>
</dbReference>
<name>A0A1Y2B193_9TREE</name>
<organism evidence="2 3">
    <name type="scientific">Naematelia encephala</name>
    <dbReference type="NCBI Taxonomy" id="71784"/>
    <lineage>
        <taxon>Eukaryota</taxon>
        <taxon>Fungi</taxon>
        <taxon>Dikarya</taxon>
        <taxon>Basidiomycota</taxon>
        <taxon>Agaricomycotina</taxon>
        <taxon>Tremellomycetes</taxon>
        <taxon>Tremellales</taxon>
        <taxon>Naemateliaceae</taxon>
        <taxon>Naematelia</taxon>
    </lineage>
</organism>
<dbReference type="CDD" id="cd06257">
    <property type="entry name" value="DnaJ"/>
    <property type="match status" value="1"/>
</dbReference>
<dbReference type="AlphaFoldDB" id="A0A1Y2B193"/>
<dbReference type="STRING" id="71784.A0A1Y2B193"/>
<accession>A0A1Y2B193</accession>
<proteinExistence type="predicted"/>
<dbReference type="EMBL" id="MCFC01000030">
    <property type="protein sequence ID" value="ORY28591.1"/>
    <property type="molecule type" value="Genomic_DNA"/>
</dbReference>
<dbReference type="Gene3D" id="1.10.287.110">
    <property type="entry name" value="DnaJ domain"/>
    <property type="match status" value="1"/>
</dbReference>
<dbReference type="InterPro" id="IPR036869">
    <property type="entry name" value="J_dom_sf"/>
</dbReference>
<evidence type="ECO:0000313" key="3">
    <source>
        <dbReference type="Proteomes" id="UP000193986"/>
    </source>
</evidence>
<dbReference type="PANTHER" id="PTHR46620">
    <property type="entry name" value="J DOMAIN-CONTAINING PROTEIN SPF31"/>
    <property type="match status" value="1"/>
</dbReference>
<protein>
    <submittedName>
        <fullName evidence="2">DnaJ domain-containing protein</fullName>
    </submittedName>
</protein>
<dbReference type="InterPro" id="IPR001623">
    <property type="entry name" value="DnaJ_domain"/>
</dbReference>
<dbReference type="FunCoup" id="A0A1Y2B193">
    <property type="interactions" value="570"/>
</dbReference>
<comment type="caution">
    <text evidence="2">The sequence shown here is derived from an EMBL/GenBank/DDBJ whole genome shotgun (WGS) entry which is preliminary data.</text>
</comment>
<gene>
    <name evidence="2" type="ORF">BCR39DRAFT_534265</name>
</gene>
<dbReference type="PANTHER" id="PTHR46620:SF1">
    <property type="entry name" value="J DOMAIN-CONTAINING PROTEIN SPF31"/>
    <property type="match status" value="1"/>
</dbReference>
<dbReference type="OrthoDB" id="342454at2759"/>